<feature type="transmembrane region" description="Helical" evidence="5">
    <location>
        <begin position="387"/>
        <end position="418"/>
    </location>
</feature>
<feature type="transmembrane region" description="Helical" evidence="5">
    <location>
        <begin position="249"/>
        <end position="271"/>
    </location>
</feature>
<organism evidence="7 8">
    <name type="scientific">Agromyces allii</name>
    <dbReference type="NCBI Taxonomy" id="393607"/>
    <lineage>
        <taxon>Bacteria</taxon>
        <taxon>Bacillati</taxon>
        <taxon>Actinomycetota</taxon>
        <taxon>Actinomycetes</taxon>
        <taxon>Micrococcales</taxon>
        <taxon>Microbacteriaceae</taxon>
        <taxon>Agromyces</taxon>
    </lineage>
</organism>
<evidence type="ECO:0000313" key="7">
    <source>
        <dbReference type="EMBL" id="GAA1954683.1"/>
    </source>
</evidence>
<feature type="transmembrane region" description="Helical" evidence="5">
    <location>
        <begin position="177"/>
        <end position="203"/>
    </location>
</feature>
<feature type="transmembrane region" description="Helical" evidence="5">
    <location>
        <begin position="21"/>
        <end position="40"/>
    </location>
</feature>
<dbReference type="InterPro" id="IPR002645">
    <property type="entry name" value="STAS_dom"/>
</dbReference>
<feature type="transmembrane region" description="Helical" evidence="5">
    <location>
        <begin position="83"/>
        <end position="100"/>
    </location>
</feature>
<evidence type="ECO:0000313" key="8">
    <source>
        <dbReference type="Proteomes" id="UP001499954"/>
    </source>
</evidence>
<evidence type="ECO:0000259" key="6">
    <source>
        <dbReference type="PROSITE" id="PS50801"/>
    </source>
</evidence>
<evidence type="ECO:0000256" key="3">
    <source>
        <dbReference type="ARBA" id="ARBA00022989"/>
    </source>
</evidence>
<evidence type="ECO:0000256" key="4">
    <source>
        <dbReference type="ARBA" id="ARBA00023136"/>
    </source>
</evidence>
<dbReference type="PROSITE" id="PS50801">
    <property type="entry name" value="STAS"/>
    <property type="match status" value="1"/>
</dbReference>
<dbReference type="Pfam" id="PF01740">
    <property type="entry name" value="STAS"/>
    <property type="match status" value="1"/>
</dbReference>
<evidence type="ECO:0000256" key="5">
    <source>
        <dbReference type="SAM" id="Phobius"/>
    </source>
</evidence>
<dbReference type="RefSeq" id="WP_246200879.1">
    <property type="nucleotide sequence ID" value="NZ_BAAAMK010000004.1"/>
</dbReference>
<feature type="domain" description="STAS" evidence="6">
    <location>
        <begin position="435"/>
        <end position="540"/>
    </location>
</feature>
<dbReference type="PANTHER" id="PTHR11814">
    <property type="entry name" value="SULFATE TRANSPORTER"/>
    <property type="match status" value="1"/>
</dbReference>
<protein>
    <submittedName>
        <fullName evidence="7">Solute carrier family 26 protein</fullName>
    </submittedName>
</protein>
<comment type="subcellular location">
    <subcellularLocation>
        <location evidence="1">Membrane</location>
        <topology evidence="1">Multi-pass membrane protein</topology>
    </subcellularLocation>
</comment>
<feature type="transmembrane region" description="Helical" evidence="5">
    <location>
        <begin position="52"/>
        <end position="71"/>
    </location>
</feature>
<reference evidence="7 8" key="1">
    <citation type="journal article" date="2019" name="Int. J. Syst. Evol. Microbiol.">
        <title>The Global Catalogue of Microorganisms (GCM) 10K type strain sequencing project: providing services to taxonomists for standard genome sequencing and annotation.</title>
        <authorList>
            <consortium name="The Broad Institute Genomics Platform"/>
            <consortium name="The Broad Institute Genome Sequencing Center for Infectious Disease"/>
            <person name="Wu L."/>
            <person name="Ma J."/>
        </authorList>
    </citation>
    <scope>NUCLEOTIDE SEQUENCE [LARGE SCALE GENOMIC DNA]</scope>
    <source>
        <strain evidence="7 8">JCM 13584</strain>
    </source>
</reference>
<dbReference type="InterPro" id="IPR001902">
    <property type="entry name" value="SLC26A/SulP_fam"/>
</dbReference>
<feature type="transmembrane region" description="Helical" evidence="5">
    <location>
        <begin position="210"/>
        <end position="229"/>
    </location>
</feature>
<feature type="transmembrane region" description="Helical" evidence="5">
    <location>
        <begin position="138"/>
        <end position="157"/>
    </location>
</feature>
<keyword evidence="3 5" id="KW-1133">Transmembrane helix</keyword>
<feature type="transmembrane region" description="Helical" evidence="5">
    <location>
        <begin position="106"/>
        <end position="126"/>
    </location>
</feature>
<name>A0ABN2QLU9_9MICO</name>
<dbReference type="Pfam" id="PF00916">
    <property type="entry name" value="Sulfate_transp"/>
    <property type="match status" value="1"/>
</dbReference>
<dbReference type="SUPFAM" id="SSF52091">
    <property type="entry name" value="SpoIIaa-like"/>
    <property type="match status" value="1"/>
</dbReference>
<feature type="transmembrane region" description="Helical" evidence="5">
    <location>
        <begin position="357"/>
        <end position="380"/>
    </location>
</feature>
<comment type="caution">
    <text evidence="7">The sequence shown here is derived from an EMBL/GenBank/DDBJ whole genome shotgun (WGS) entry which is preliminary data.</text>
</comment>
<dbReference type="InterPro" id="IPR036513">
    <property type="entry name" value="STAS_dom_sf"/>
</dbReference>
<keyword evidence="4 5" id="KW-0472">Membrane</keyword>
<dbReference type="Gene3D" id="3.30.750.24">
    <property type="entry name" value="STAS domain"/>
    <property type="match status" value="1"/>
</dbReference>
<proteinExistence type="predicted"/>
<accession>A0ABN2QLU9</accession>
<sequence length="554" mass="56839">MSAPATAHRRRLFFPTLAGYRRAWLGADLLAGLSAGAVVIPQAMAYATIANLPVQVGLYTCMVPMLVYAMLGGSRAMSVSTTSTIATLTATTLVAAGVAAGSDDPIPDLIVLTLLVGVILLIARLAKLGSLVENISRATIVGIQIGVGATVAVGQLPKLLGETTDVSAHGFIRSLEAVGAALPAANWATIALSAGSIVTLFVLKRFLPRVPGPLIVVAAGILLVAFAGIDDAGVELIAPVPQGFPVPELPSFAHIGELLPGALAIAIMAFLESAAVARGIRKPGETQIDSNQELFATGAANTIGSFFQVVPAAGGFSQSAVNQGAGARTQLASIVTVVLAVLVALFLGPILSLLPQATLAALVFVAVIGLIDIGSLVRFWRISRNDFWIAVVTAAVGLSAGLLLAVAVGIVATLGVVLHELNRVRVDVEEPSGEVLPVRLVAPLYTANVLAHENAVLAAVEEHPGVRSVALELTRQGAVSITVLDTLADLDRELRGQGVELRLAAVPEAGAATARKGRWFADLEREGRVYPTLVEAVAAPIAQSPASASADAAE</sequence>
<dbReference type="InterPro" id="IPR011547">
    <property type="entry name" value="SLC26A/SulP_dom"/>
</dbReference>
<dbReference type="EMBL" id="BAAAMK010000004">
    <property type="protein sequence ID" value="GAA1954683.1"/>
    <property type="molecule type" value="Genomic_DNA"/>
</dbReference>
<evidence type="ECO:0000256" key="2">
    <source>
        <dbReference type="ARBA" id="ARBA00022692"/>
    </source>
</evidence>
<gene>
    <name evidence="7" type="ORF">GCM10009717_20720</name>
</gene>
<keyword evidence="8" id="KW-1185">Reference proteome</keyword>
<dbReference type="Proteomes" id="UP001499954">
    <property type="component" value="Unassembled WGS sequence"/>
</dbReference>
<evidence type="ECO:0000256" key="1">
    <source>
        <dbReference type="ARBA" id="ARBA00004141"/>
    </source>
</evidence>
<feature type="transmembrane region" description="Helical" evidence="5">
    <location>
        <begin position="331"/>
        <end position="351"/>
    </location>
</feature>
<keyword evidence="2 5" id="KW-0812">Transmembrane</keyword>